<evidence type="ECO:0008006" key="5">
    <source>
        <dbReference type="Google" id="ProtNLM"/>
    </source>
</evidence>
<proteinExistence type="inferred from homology"/>
<dbReference type="PANTHER" id="PTHR33755">
    <property type="entry name" value="TOXIN PARE1-RELATED"/>
    <property type="match status" value="1"/>
</dbReference>
<dbReference type="InterPro" id="IPR007712">
    <property type="entry name" value="RelE/ParE_toxin"/>
</dbReference>
<accession>A3IWI9</accession>
<evidence type="ECO:0000256" key="1">
    <source>
        <dbReference type="ARBA" id="ARBA00006226"/>
    </source>
</evidence>
<dbReference type="SUPFAM" id="SSF143011">
    <property type="entry name" value="RelE-like"/>
    <property type="match status" value="1"/>
</dbReference>
<sequence>MPTLLFTQSAVSDLKRLEAFIAEHNPDAAQRTSLRVRQAVGKLVLFPEIGRPVAELENVRELLAGNYVVRYTHSEEQAQVIILRVWHGKEYR</sequence>
<gene>
    <name evidence="3" type="ORF">CY0110_31765</name>
</gene>
<evidence type="ECO:0000256" key="2">
    <source>
        <dbReference type="ARBA" id="ARBA00022649"/>
    </source>
</evidence>
<evidence type="ECO:0000313" key="4">
    <source>
        <dbReference type="Proteomes" id="UP000003781"/>
    </source>
</evidence>
<name>A3IWI9_9CHRO</name>
<comment type="similarity">
    <text evidence="1">Belongs to the RelE toxin family.</text>
</comment>
<dbReference type="AlphaFoldDB" id="A3IWI9"/>
<evidence type="ECO:0000313" key="3">
    <source>
        <dbReference type="EMBL" id="EAZ89173.1"/>
    </source>
</evidence>
<dbReference type="InterPro" id="IPR051803">
    <property type="entry name" value="TA_system_RelE-like_toxin"/>
</dbReference>
<dbReference type="Proteomes" id="UP000003781">
    <property type="component" value="Unassembled WGS sequence"/>
</dbReference>
<dbReference type="PANTHER" id="PTHR33755:SF7">
    <property type="entry name" value="TOXIN MODULE OF TOXIN-ANTITOXIN SYSTEM RELE_STBE FAMILY"/>
    <property type="match status" value="1"/>
</dbReference>
<organism evidence="3 4">
    <name type="scientific">Crocosphaera chwakensis CCY0110</name>
    <dbReference type="NCBI Taxonomy" id="391612"/>
    <lineage>
        <taxon>Bacteria</taxon>
        <taxon>Bacillati</taxon>
        <taxon>Cyanobacteriota</taxon>
        <taxon>Cyanophyceae</taxon>
        <taxon>Oscillatoriophycideae</taxon>
        <taxon>Chroococcales</taxon>
        <taxon>Aphanothecaceae</taxon>
        <taxon>Crocosphaera</taxon>
        <taxon>Crocosphaera chwakensis</taxon>
    </lineage>
</organism>
<keyword evidence="4" id="KW-1185">Reference proteome</keyword>
<dbReference type="InterPro" id="IPR035093">
    <property type="entry name" value="RelE/ParE_toxin_dom_sf"/>
</dbReference>
<dbReference type="EMBL" id="AAXW01000052">
    <property type="protein sequence ID" value="EAZ89173.1"/>
    <property type="molecule type" value="Genomic_DNA"/>
</dbReference>
<dbReference type="Gene3D" id="3.30.2310.20">
    <property type="entry name" value="RelE-like"/>
    <property type="match status" value="1"/>
</dbReference>
<dbReference type="Pfam" id="PF05016">
    <property type="entry name" value="ParE_toxin"/>
    <property type="match status" value="1"/>
</dbReference>
<comment type="caution">
    <text evidence="3">The sequence shown here is derived from an EMBL/GenBank/DDBJ whole genome shotgun (WGS) entry which is preliminary data.</text>
</comment>
<dbReference type="eggNOG" id="COG3668">
    <property type="taxonomic scope" value="Bacteria"/>
</dbReference>
<protein>
    <recommendedName>
        <fullName evidence="5">Plasmid stabilization system</fullName>
    </recommendedName>
</protein>
<reference evidence="3 4" key="1">
    <citation type="submission" date="2007-03" db="EMBL/GenBank/DDBJ databases">
        <authorList>
            <person name="Stal L."/>
            <person name="Ferriera S."/>
            <person name="Johnson J."/>
            <person name="Kravitz S."/>
            <person name="Beeson K."/>
            <person name="Sutton G."/>
            <person name="Rogers Y.-H."/>
            <person name="Friedman R."/>
            <person name="Frazier M."/>
            <person name="Venter J.C."/>
        </authorList>
    </citation>
    <scope>NUCLEOTIDE SEQUENCE [LARGE SCALE GENOMIC DNA]</scope>
    <source>
        <strain evidence="3 4">CCY0110</strain>
    </source>
</reference>
<dbReference type="OrthoDB" id="121597at2"/>
<dbReference type="RefSeq" id="WP_008277746.1">
    <property type="nucleotide sequence ID" value="NZ_AAXW01000052.1"/>
</dbReference>
<keyword evidence="2" id="KW-1277">Toxin-antitoxin system</keyword>